<evidence type="ECO:0000313" key="2">
    <source>
        <dbReference type="Proteomes" id="UP000184395"/>
    </source>
</evidence>
<gene>
    <name evidence="1" type="ORF">SAMN05192548_1005144</name>
</gene>
<organism evidence="1 2">
    <name type="scientific">Paraburkholderia terricola</name>
    <dbReference type="NCBI Taxonomy" id="169427"/>
    <lineage>
        <taxon>Bacteria</taxon>
        <taxon>Pseudomonadati</taxon>
        <taxon>Pseudomonadota</taxon>
        <taxon>Betaproteobacteria</taxon>
        <taxon>Burkholderiales</taxon>
        <taxon>Burkholderiaceae</taxon>
        <taxon>Paraburkholderia</taxon>
    </lineage>
</organism>
<dbReference type="EMBL" id="FRAB01000005">
    <property type="protein sequence ID" value="SHJ71093.1"/>
    <property type="molecule type" value="Genomic_DNA"/>
</dbReference>
<dbReference type="Proteomes" id="UP000184395">
    <property type="component" value="Unassembled WGS sequence"/>
</dbReference>
<reference evidence="1 2" key="1">
    <citation type="submission" date="2016-11" db="EMBL/GenBank/DDBJ databases">
        <authorList>
            <person name="Jaros S."/>
            <person name="Januszkiewicz K."/>
            <person name="Wedrychowicz H."/>
        </authorList>
    </citation>
    <scope>NUCLEOTIDE SEQUENCE [LARGE SCALE GENOMIC DNA]</scope>
    <source>
        <strain evidence="1 2">LMG 20594</strain>
    </source>
</reference>
<evidence type="ECO:0000313" key="1">
    <source>
        <dbReference type="EMBL" id="SHJ71093.1"/>
    </source>
</evidence>
<sequence length="99" mass="11046">MSIPGKYRQVKRAVIAALRSGRFQHEARSGINVKNLLSTGQISAQFVEALITRSDGTQYRSSPHHSIASIDVHIIESGGWYVKFYFVGDPETVFISVHQ</sequence>
<accession>A0A1M6LIS2</accession>
<dbReference type="OrthoDB" id="7864804at2"/>
<name>A0A1M6LIS2_9BURK</name>
<dbReference type="STRING" id="169427.SAMN05192548_1005144"/>
<proteinExistence type="predicted"/>
<protein>
    <submittedName>
        <fullName evidence="1">Uncharacterized protein</fullName>
    </submittedName>
</protein>
<dbReference type="AlphaFoldDB" id="A0A1M6LIS2"/>